<dbReference type="PANTHER" id="PTHR36974">
    <property type="entry name" value="MEMBRANE PROTEIN-RELATED"/>
    <property type="match status" value="1"/>
</dbReference>
<keyword evidence="1" id="KW-0812">Transmembrane</keyword>
<keyword evidence="3" id="KW-1185">Reference proteome</keyword>
<reference evidence="2 3" key="1">
    <citation type="submission" date="2016-10" db="EMBL/GenBank/DDBJ databases">
        <authorList>
            <person name="de Groot N.N."/>
        </authorList>
    </citation>
    <scope>NUCLEOTIDE SEQUENCE [LARGE SCALE GENOMIC DNA]</scope>
    <source>
        <strain evidence="2 3">DSM 28286</strain>
    </source>
</reference>
<keyword evidence="1" id="KW-1133">Transmembrane helix</keyword>
<keyword evidence="1" id="KW-0472">Membrane</keyword>
<gene>
    <name evidence="2" type="ORF">SAMN05444277_105253</name>
</gene>
<feature type="transmembrane region" description="Helical" evidence="1">
    <location>
        <begin position="128"/>
        <end position="146"/>
    </location>
</feature>
<organism evidence="2 3">
    <name type="scientific">Parafilimonas terrae</name>
    <dbReference type="NCBI Taxonomy" id="1465490"/>
    <lineage>
        <taxon>Bacteria</taxon>
        <taxon>Pseudomonadati</taxon>
        <taxon>Bacteroidota</taxon>
        <taxon>Chitinophagia</taxon>
        <taxon>Chitinophagales</taxon>
        <taxon>Chitinophagaceae</taxon>
        <taxon>Parafilimonas</taxon>
    </lineage>
</organism>
<sequence length="148" mass="16366">MKPLIVLIGVFVLCLGITALIGSTEINLSGRIAMSAMLSFTAMGHFKFPDGMAMMMPPFFSAKKQIVLITGMIEVLAAVGLLVSSTIKITGILLIVFFLLILPANIYAAMKKVNLEKSDYSGNGINYLWFRIPEQIFFIAWVYYFAVK</sequence>
<dbReference type="STRING" id="1465490.SAMN05444277_105253"/>
<evidence type="ECO:0000313" key="3">
    <source>
        <dbReference type="Proteomes" id="UP000199031"/>
    </source>
</evidence>
<dbReference type="OrthoDB" id="673526at2"/>
<dbReference type="EMBL" id="FOXQ01000005">
    <property type="protein sequence ID" value="SFQ12322.1"/>
    <property type="molecule type" value="Genomic_DNA"/>
</dbReference>
<dbReference type="PANTHER" id="PTHR36974:SF1">
    <property type="entry name" value="DOXX FAMILY MEMBRANE PROTEIN"/>
    <property type="match status" value="1"/>
</dbReference>
<evidence type="ECO:0000256" key="1">
    <source>
        <dbReference type="SAM" id="Phobius"/>
    </source>
</evidence>
<feature type="transmembrane region" description="Helical" evidence="1">
    <location>
        <begin position="89"/>
        <end position="108"/>
    </location>
</feature>
<dbReference type="AlphaFoldDB" id="A0A1I5VXU8"/>
<protein>
    <submittedName>
        <fullName evidence="2">Uncharacterized membrane protein</fullName>
    </submittedName>
</protein>
<feature type="transmembrane region" description="Helical" evidence="1">
    <location>
        <begin position="29"/>
        <end position="46"/>
    </location>
</feature>
<accession>A0A1I5VXU8</accession>
<feature type="transmembrane region" description="Helical" evidence="1">
    <location>
        <begin position="66"/>
        <end position="83"/>
    </location>
</feature>
<dbReference type="RefSeq" id="WP_090658132.1">
    <property type="nucleotide sequence ID" value="NZ_FOXQ01000005.1"/>
</dbReference>
<dbReference type="Proteomes" id="UP000199031">
    <property type="component" value="Unassembled WGS sequence"/>
</dbReference>
<name>A0A1I5VXU8_9BACT</name>
<proteinExistence type="predicted"/>
<evidence type="ECO:0000313" key="2">
    <source>
        <dbReference type="EMBL" id="SFQ12322.1"/>
    </source>
</evidence>